<gene>
    <name evidence="2" type="ORF">NDR86_23090</name>
</gene>
<dbReference type="Pfam" id="PF12680">
    <property type="entry name" value="SnoaL_2"/>
    <property type="match status" value="1"/>
</dbReference>
<dbReference type="InterPro" id="IPR032710">
    <property type="entry name" value="NTF2-like_dom_sf"/>
</dbReference>
<evidence type="ECO:0000259" key="1">
    <source>
        <dbReference type="Pfam" id="PF12680"/>
    </source>
</evidence>
<evidence type="ECO:0000313" key="2">
    <source>
        <dbReference type="EMBL" id="MCM6776376.1"/>
    </source>
</evidence>
<dbReference type="Proteomes" id="UP001139157">
    <property type="component" value="Unassembled WGS sequence"/>
</dbReference>
<proteinExistence type="predicted"/>
<feature type="domain" description="SnoaL-like" evidence="1">
    <location>
        <begin position="11"/>
        <end position="67"/>
    </location>
</feature>
<accession>A0A9X2E9V8</accession>
<reference evidence="2" key="1">
    <citation type="submission" date="2022-06" db="EMBL/GenBank/DDBJ databases">
        <title>Novel species in genus nocardia.</title>
        <authorList>
            <person name="Li F."/>
        </authorList>
    </citation>
    <scope>NUCLEOTIDE SEQUENCE</scope>
    <source>
        <strain evidence="2">CDC141</strain>
    </source>
</reference>
<sequence>MATNTAFADTVTRFREAFAARDVETMVGLLAPDFELYSPVESKPYRGRAAAGTVFTTLIDTFDHYHYMGELSGVTWDSGPATVRALLFRALVDNSPTHGISLLQLDDDDRIAVITIMSRPGSAVAALEQVRTRIQPRLPRKL</sequence>
<keyword evidence="3" id="KW-1185">Reference proteome</keyword>
<dbReference type="InterPro" id="IPR037401">
    <property type="entry name" value="SnoaL-like"/>
</dbReference>
<name>A0A9X2E9V8_9NOCA</name>
<dbReference type="SUPFAM" id="SSF54427">
    <property type="entry name" value="NTF2-like"/>
    <property type="match status" value="1"/>
</dbReference>
<organism evidence="2 3">
    <name type="scientific">Nocardia pulmonis</name>
    <dbReference type="NCBI Taxonomy" id="2951408"/>
    <lineage>
        <taxon>Bacteria</taxon>
        <taxon>Bacillati</taxon>
        <taxon>Actinomycetota</taxon>
        <taxon>Actinomycetes</taxon>
        <taxon>Mycobacteriales</taxon>
        <taxon>Nocardiaceae</taxon>
        <taxon>Nocardia</taxon>
    </lineage>
</organism>
<protein>
    <submittedName>
        <fullName evidence="2">Nuclear transport factor 2 family protein</fullName>
    </submittedName>
</protein>
<evidence type="ECO:0000313" key="3">
    <source>
        <dbReference type="Proteomes" id="UP001139157"/>
    </source>
</evidence>
<dbReference type="RefSeq" id="WP_251914681.1">
    <property type="nucleotide sequence ID" value="NZ_JAMRXG010000010.1"/>
</dbReference>
<dbReference type="EMBL" id="JAMRXG010000010">
    <property type="protein sequence ID" value="MCM6776376.1"/>
    <property type="molecule type" value="Genomic_DNA"/>
</dbReference>
<dbReference type="Gene3D" id="3.10.450.50">
    <property type="match status" value="1"/>
</dbReference>
<comment type="caution">
    <text evidence="2">The sequence shown here is derived from an EMBL/GenBank/DDBJ whole genome shotgun (WGS) entry which is preliminary data.</text>
</comment>
<dbReference type="AlphaFoldDB" id="A0A9X2E9V8"/>